<evidence type="ECO:0000313" key="2">
    <source>
        <dbReference type="Proteomes" id="UP001497700"/>
    </source>
</evidence>
<proteinExistence type="predicted"/>
<dbReference type="EMBL" id="MU393593">
    <property type="protein sequence ID" value="KAI4860255.1"/>
    <property type="molecule type" value="Genomic_DNA"/>
</dbReference>
<gene>
    <name evidence="1" type="ORF">F4820DRAFT_453092</name>
</gene>
<accession>A0ACB9YN77</accession>
<name>A0ACB9YN77_9PEZI</name>
<reference evidence="1 2" key="1">
    <citation type="journal article" date="2022" name="New Phytol.">
        <title>Ecological generalism drives hyperdiversity of secondary metabolite gene clusters in xylarialean endophytes.</title>
        <authorList>
            <person name="Franco M.E.E."/>
            <person name="Wisecaver J.H."/>
            <person name="Arnold A.E."/>
            <person name="Ju Y.M."/>
            <person name="Slot J.C."/>
            <person name="Ahrendt S."/>
            <person name="Moore L.P."/>
            <person name="Eastman K.E."/>
            <person name="Scott K."/>
            <person name="Konkel Z."/>
            <person name="Mondo S.J."/>
            <person name="Kuo A."/>
            <person name="Hayes R.D."/>
            <person name="Haridas S."/>
            <person name="Andreopoulos B."/>
            <person name="Riley R."/>
            <person name="LaButti K."/>
            <person name="Pangilinan J."/>
            <person name="Lipzen A."/>
            <person name="Amirebrahimi M."/>
            <person name="Yan J."/>
            <person name="Adam C."/>
            <person name="Keymanesh K."/>
            <person name="Ng V."/>
            <person name="Louie K."/>
            <person name="Northen T."/>
            <person name="Drula E."/>
            <person name="Henrissat B."/>
            <person name="Hsieh H.M."/>
            <person name="Youens-Clark K."/>
            <person name="Lutzoni F."/>
            <person name="Miadlikowska J."/>
            <person name="Eastwood D.C."/>
            <person name="Hamelin R.C."/>
            <person name="Grigoriev I.V."/>
            <person name="U'Ren J.M."/>
        </authorList>
    </citation>
    <scope>NUCLEOTIDE SEQUENCE [LARGE SCALE GENOMIC DNA]</scope>
    <source>
        <strain evidence="1 2">CBS 119005</strain>
    </source>
</reference>
<sequence>MTSANKPTRSRFSSPLHSSSPAGHNRAFPSDGQRIFMQRWLEPPVQNKASFQEANLVRGGVVENMAPLGTLPKTVHKKSPVNGAINGEPAVTPPVKTRIVLKKPVRTPTVPERESVRESVPRASEPALANQVEPEFDAAPLSPLSQPLLPLPALDDGEDEDYVPKKPKVRLSSSHHHQDNNENQDTKMTPSANTRRHSTRRQSARATPTPVDSSSIVTASSPPSFHAPHSTLNREPNKELTDKIVEAAVDEALSLYRYPTAWALRLLYDENSSDPHFVSMIEDIYNQRADVETLKEFSKLISDKKRDGKKDNKGCYYFVPPSTGSRFTPHKPKPTPYGELVRMDLSAFHDGASESGIEGHVSKKVKLDEEHLTVNGNSPAKANGVGGHKGLTSHKSPHKSPRGKKNRSGSVSSSSSLSSVPDDVPDDYEQYMDLVDDDLGVARPIAAEPNNAQIPAGSAQPISGQEKKPAAKKKNASPKHPSSQNTPRQHPPSRDSSMPAAVVANGTTPRHHQQKPHPGSSLKFASRFGDLDNSDRLVEQKQSNKLEVNGATKDVSEESFIRNPLQLDDLHDLPLPFELAVPPPPVVEQNRSSRTPALSSRAARAAKRHHDDLDDSISPTALSFRADFEPPSTRNSRAATPSNLRSSKKPRGGLRVKTSPMKKKGTSAGIPRSIGDRPSPVGNGGLPPFHQEENDDSCYTCGGNGELVCCDGCRSSFHYLCIDPPMEDEGHAMPDEWYCNECKYRYSPPFDEHTGVFRSLLYALDRKNPRAFRLPEEVRDCFEGVRTGADGEYEELVPPKPKTSKKGVEEPFDFFKLRNADGSAVLCHQCQKGASDNRPIVPCSVCGLNWHLECLDPPLAVPPVPRTWRCPLHTEDMLAELPGSLAPAHRYRKIKHAPAIEQSYSRGLANNGYIEVEYDDSEDEADAWRHHKGFGRLHRLSAKGIKLDFIARVRQGRRYLENHRQGSTPVGTANPTCVVPPGVPSLEEQQAALNLAQLAQGSGDGLNQLHRAMISQASPAVIAMMASGDSQHIASGHLDSADTTSLKAMLAQAEALSRNIRQVLAKQSQPISQSIADTATPSEAKQKASPNNSTMGDNSSIVAKDTVGDSEVGDSTTDDSAMQID</sequence>
<organism evidence="1 2">
    <name type="scientific">Hypoxylon rubiginosum</name>
    <dbReference type="NCBI Taxonomy" id="110542"/>
    <lineage>
        <taxon>Eukaryota</taxon>
        <taxon>Fungi</taxon>
        <taxon>Dikarya</taxon>
        <taxon>Ascomycota</taxon>
        <taxon>Pezizomycotina</taxon>
        <taxon>Sordariomycetes</taxon>
        <taxon>Xylariomycetidae</taxon>
        <taxon>Xylariales</taxon>
        <taxon>Hypoxylaceae</taxon>
        <taxon>Hypoxylon</taxon>
    </lineage>
</organism>
<comment type="caution">
    <text evidence="1">The sequence shown here is derived from an EMBL/GenBank/DDBJ whole genome shotgun (WGS) entry which is preliminary data.</text>
</comment>
<dbReference type="Proteomes" id="UP001497700">
    <property type="component" value="Unassembled WGS sequence"/>
</dbReference>
<protein>
    <submittedName>
        <fullName evidence="1">Uncharacterized protein</fullName>
    </submittedName>
</protein>
<keyword evidence="2" id="KW-1185">Reference proteome</keyword>
<evidence type="ECO:0000313" key="1">
    <source>
        <dbReference type="EMBL" id="KAI4860255.1"/>
    </source>
</evidence>